<dbReference type="KEGG" id="nfr:ERS450000_05249"/>
<evidence type="ECO:0000313" key="2">
    <source>
        <dbReference type="Proteomes" id="UP000057820"/>
    </source>
</evidence>
<dbReference type="GeneID" id="61135279"/>
<organism evidence="1 2">
    <name type="scientific">Nocardia farcinica</name>
    <dbReference type="NCBI Taxonomy" id="37329"/>
    <lineage>
        <taxon>Bacteria</taxon>
        <taxon>Bacillati</taxon>
        <taxon>Actinomycetota</taxon>
        <taxon>Actinomycetes</taxon>
        <taxon>Mycobacteriales</taxon>
        <taxon>Nocardiaceae</taxon>
        <taxon>Nocardia</taxon>
    </lineage>
</organism>
<reference evidence="2" key="1">
    <citation type="submission" date="2015-03" db="EMBL/GenBank/DDBJ databases">
        <authorList>
            <consortium name="Pathogen Informatics"/>
        </authorList>
    </citation>
    <scope>NUCLEOTIDE SEQUENCE [LARGE SCALE GENOMIC DNA]</scope>
    <source>
        <strain evidence="2">NCTC11134</strain>
        <plasmid evidence="2">2</plasmid>
    </source>
</reference>
<dbReference type="OMA" id="EGAHERC"/>
<sequence>MRPQVAALAQAAEQGSLRIDGVLIAEGAHERCARRYEQLAEQVEAQLAVLAPARSLPGFGGFDSGAMLRSGFEDKAGAALRQLREYATAARELAAVFRAAAAAYTAADTGLAAAVRAVDPAEPQQHPAVAGA</sequence>
<dbReference type="EMBL" id="LN868939">
    <property type="protein sequence ID" value="CRY82967.1"/>
    <property type="molecule type" value="Genomic_DNA"/>
</dbReference>
<dbReference type="RefSeq" id="WP_011211213.1">
    <property type="nucleotide sequence ID" value="NZ_CAACYE020000001.1"/>
</dbReference>
<gene>
    <name evidence="1" type="ORF">ERS450000_05249</name>
</gene>
<dbReference type="Proteomes" id="UP000057820">
    <property type="component" value="Plasmid 2"/>
</dbReference>
<name>A0A0H5P5N4_NOCFR</name>
<geneLocation type="plasmid" evidence="1">
    <name>2</name>
</geneLocation>
<evidence type="ECO:0000313" key="1">
    <source>
        <dbReference type="EMBL" id="CRY82967.1"/>
    </source>
</evidence>
<protein>
    <recommendedName>
        <fullName evidence="3">ESX-1 secretion-associated protein</fullName>
    </recommendedName>
</protein>
<proteinExistence type="predicted"/>
<keyword evidence="1" id="KW-0614">Plasmid</keyword>
<accession>A0A0H5P5N4</accession>
<dbReference type="AlphaFoldDB" id="A0A0H5P5N4"/>
<evidence type="ECO:0008006" key="3">
    <source>
        <dbReference type="Google" id="ProtNLM"/>
    </source>
</evidence>